<dbReference type="EMBL" id="GBBM01007459">
    <property type="protein sequence ID" value="JAC27959.1"/>
    <property type="molecule type" value="mRNA"/>
</dbReference>
<protein>
    <submittedName>
        <fullName evidence="2">Putative secreted protein</fullName>
    </submittedName>
</protein>
<keyword evidence="1" id="KW-1133">Transmembrane helix</keyword>
<name>A0A023G2J6_AMBTT</name>
<dbReference type="AlphaFoldDB" id="A0A023G2J6"/>
<keyword evidence="1" id="KW-0472">Membrane</keyword>
<sequence length="158" mass="17404">MKHFLQAPALAPPRRSGKTYLFPTLIAALVLPLLVIAQACRDRKTRKEKKESTSCYFPQGTFLCVFPDVLLTGSIWHLQGVHKAKQAYKTGFLETGSLRAIGPSPHIHNTFPCPQANNRARKCGCTVVTASSPARRDSEGSSRSCCMKRRLNGLHVNA</sequence>
<organism evidence="2">
    <name type="scientific">Amblyomma triste</name>
    <name type="common">Neotropical tick</name>
    <dbReference type="NCBI Taxonomy" id="251400"/>
    <lineage>
        <taxon>Eukaryota</taxon>
        <taxon>Metazoa</taxon>
        <taxon>Ecdysozoa</taxon>
        <taxon>Arthropoda</taxon>
        <taxon>Chelicerata</taxon>
        <taxon>Arachnida</taxon>
        <taxon>Acari</taxon>
        <taxon>Parasitiformes</taxon>
        <taxon>Ixodida</taxon>
        <taxon>Ixodoidea</taxon>
        <taxon>Ixodidae</taxon>
        <taxon>Amblyomminae</taxon>
        <taxon>Amblyomma</taxon>
    </lineage>
</organism>
<proteinExistence type="evidence at transcript level"/>
<keyword evidence="1" id="KW-0812">Transmembrane</keyword>
<accession>A0A023G2J6</accession>
<feature type="transmembrane region" description="Helical" evidence="1">
    <location>
        <begin position="20"/>
        <end position="40"/>
    </location>
</feature>
<reference evidence="2" key="1">
    <citation type="submission" date="2014-03" db="EMBL/GenBank/DDBJ databases">
        <title>The sialotranscriptome of Amblyomma triste, Amblyomma parvum and Amblyomma cajennense ticks, uncovered by 454-based RNA-seq.</title>
        <authorList>
            <person name="Garcia G.R."/>
            <person name="Gardinassi L.G."/>
            <person name="Ribeiro J.M."/>
            <person name="Anatriello E."/>
            <person name="Ferreira B.R."/>
            <person name="Moreira H.N."/>
            <person name="Mafra C."/>
            <person name="Olegario M.M."/>
            <person name="Szabo P.J."/>
            <person name="Miranda-Santos I.K."/>
            <person name="Maruyama S.R."/>
        </authorList>
    </citation>
    <scope>NUCLEOTIDE SEQUENCE</scope>
    <source>
        <strain evidence="2">Mato Grasso do Sul</strain>
        <tissue evidence="2">Salivary glands</tissue>
    </source>
</reference>
<evidence type="ECO:0000256" key="1">
    <source>
        <dbReference type="SAM" id="Phobius"/>
    </source>
</evidence>
<evidence type="ECO:0000313" key="2">
    <source>
        <dbReference type="EMBL" id="JAC27959.1"/>
    </source>
</evidence>